<feature type="compositionally biased region" description="Basic and acidic residues" evidence="1">
    <location>
        <begin position="123"/>
        <end position="138"/>
    </location>
</feature>
<feature type="compositionally biased region" description="Basic and acidic residues" evidence="1">
    <location>
        <begin position="222"/>
        <end position="256"/>
    </location>
</feature>
<feature type="compositionally biased region" description="Polar residues" evidence="1">
    <location>
        <begin position="14"/>
        <end position="23"/>
    </location>
</feature>
<feature type="compositionally biased region" description="Basic and acidic residues" evidence="1">
    <location>
        <begin position="265"/>
        <end position="277"/>
    </location>
</feature>
<feature type="compositionally biased region" description="Basic and acidic residues" evidence="1">
    <location>
        <begin position="811"/>
        <end position="838"/>
    </location>
</feature>
<feature type="compositionally biased region" description="Low complexity" evidence="1">
    <location>
        <begin position="1"/>
        <end position="13"/>
    </location>
</feature>
<reference evidence="4" key="2">
    <citation type="submission" date="2019-09" db="UniProtKB">
        <authorList>
            <consortium name="WormBaseParasite"/>
        </authorList>
    </citation>
    <scope>IDENTIFICATION</scope>
</reference>
<feature type="compositionally biased region" description="Basic and acidic residues" evidence="1">
    <location>
        <begin position="563"/>
        <end position="588"/>
    </location>
</feature>
<feature type="compositionally biased region" description="Polar residues" evidence="1">
    <location>
        <begin position="870"/>
        <end position="879"/>
    </location>
</feature>
<feature type="compositionally biased region" description="Basic and acidic residues" evidence="1">
    <location>
        <begin position="182"/>
        <end position="209"/>
    </location>
</feature>
<reference evidence="2 3" key="1">
    <citation type="submission" date="2018-11" db="EMBL/GenBank/DDBJ databases">
        <authorList>
            <consortium name="Pathogen Informatics"/>
        </authorList>
    </citation>
    <scope>NUCLEOTIDE SEQUENCE [LARGE SCALE GENOMIC DNA]</scope>
</reference>
<accession>A0A183FYQ3</accession>
<feature type="compositionally biased region" description="Acidic residues" evidence="1">
    <location>
        <begin position="1008"/>
        <end position="1019"/>
    </location>
</feature>
<feature type="compositionally biased region" description="Low complexity" evidence="1">
    <location>
        <begin position="514"/>
        <end position="524"/>
    </location>
</feature>
<name>A0A183FYQ3_HELPZ</name>
<feature type="compositionally biased region" description="Basic and acidic residues" evidence="1">
    <location>
        <begin position="159"/>
        <end position="172"/>
    </location>
</feature>
<accession>A0A3P8A2T1</accession>
<feature type="compositionally biased region" description="Basic and acidic residues" evidence="1">
    <location>
        <begin position="665"/>
        <end position="709"/>
    </location>
</feature>
<feature type="compositionally biased region" description="Basic and acidic residues" evidence="1">
    <location>
        <begin position="540"/>
        <end position="552"/>
    </location>
</feature>
<feature type="compositionally biased region" description="Basic and acidic residues" evidence="1">
    <location>
        <begin position="911"/>
        <end position="933"/>
    </location>
</feature>
<sequence>MSAELAPESSSSAKMETTASTEHIQGPVATSIDEILHAPEAEAEQQHEDHPADDHTPIQKHDDDGSVGSGSYIERKVEDETAEVKESPVTEEKSLREKRSPSVEAPIQGTEQDAAIGSQLQPADEKPEEHIHHQRDSTTPDAEAVSDARADTSDEEQEQFTRKEAVSPEVSHEPQTPEDDEGHGHDDSMSVKSETRNVIDQDRELDVTTDHVSVLVSPQPSEHVEQRDLASQHGLTDEHDRWDAHHEEHSEAEQQHEAATALTDDYDRWSAHQEQHSEAVQQHGAATAVTDDYGRWDSHQEQHSDAHHDSADHLKDDYDRWAEQQEQHTEAQKEVTNDLSEDYDRWAAQQEQHPEAQQDAANDLNDDYDRWAEQQERHSEAHQDSADHLKDDYDRWAEQQEQHSEVHEDAVDDLKDNHDRWVQHHEEHSAREDAAGDLKDDHDRWVEHQEQHSEVLQEATLRRTDEEHEGHVEHLSDDRKDDGAEVHEYLQASPIQAEYEHQHRGEASAEQLHGHSLSSSGSSSPVRSFPESVTDETEEKTELHHEIHHESATENYPASRGSNNDDHLQRQEENFSNRNEFSGRKDESGSENENENENEERDSFPVNGRQMYRDDSTSYRQVDEKQTSRTTIQDDDSSTDSMVIHDDVEKSSEVLRSPNVTATHSETKDHLDSTPVHGVDDVQKNEDITSHDRHSNEDVVNEGERHPPLERSSGGSRESLHTSNNGHSATPDLRVMTSGDVISSSEAEKSPGSAVVQGEHELDNTRAASETDTRLTGDHASSPSSDVHYPEGGIKSPMQGGYDYSSAHSNENGKDGQVHDVSHTWSEHPLTPEKHTMDDGVMSTDSMVAHDDADSSDADHSGGDFVVHSVTEQSSNNRSMYYHGNGHEADDDTAYGYSRSESETKFSQPEDFEKKSESERHVEEGSTHTHRADFYNWQGESGEITADYGMESKPVPEAHKTPSSKGETMGNDDLYAITSESADIFDQLKPNPNDNMRVLNKGHGVAASDEENNNDDDNSSEGSSDDERTKWALI</sequence>
<feature type="compositionally biased region" description="Basic and acidic residues" evidence="1">
    <location>
        <begin position="848"/>
        <end position="862"/>
    </location>
</feature>
<feature type="compositionally biased region" description="Basic and acidic residues" evidence="1">
    <location>
        <begin position="367"/>
        <end position="410"/>
    </location>
</feature>
<evidence type="ECO:0000313" key="3">
    <source>
        <dbReference type="Proteomes" id="UP000050761"/>
    </source>
</evidence>
<keyword evidence="3" id="KW-1185">Reference proteome</keyword>
<dbReference type="Proteomes" id="UP000050761">
    <property type="component" value="Unassembled WGS sequence"/>
</dbReference>
<evidence type="ECO:0000313" key="2">
    <source>
        <dbReference type="EMBL" id="VDO97459.1"/>
    </source>
</evidence>
<feature type="region of interest" description="Disordered" evidence="1">
    <location>
        <begin position="423"/>
        <end position="1034"/>
    </location>
</feature>
<feature type="region of interest" description="Disordered" evidence="1">
    <location>
        <begin position="1"/>
        <end position="410"/>
    </location>
</feature>
<feature type="compositionally biased region" description="Basic and acidic residues" evidence="1">
    <location>
        <begin position="73"/>
        <end position="101"/>
    </location>
</feature>
<protein>
    <submittedName>
        <fullName evidence="4">Protein transport protein sec16</fullName>
    </submittedName>
</protein>
<feature type="compositionally biased region" description="Polar residues" evidence="1">
    <location>
        <begin position="553"/>
        <end position="562"/>
    </location>
</feature>
<organism evidence="3 4">
    <name type="scientific">Heligmosomoides polygyrus</name>
    <name type="common">Parasitic roundworm</name>
    <dbReference type="NCBI Taxonomy" id="6339"/>
    <lineage>
        <taxon>Eukaryota</taxon>
        <taxon>Metazoa</taxon>
        <taxon>Ecdysozoa</taxon>
        <taxon>Nematoda</taxon>
        <taxon>Chromadorea</taxon>
        <taxon>Rhabditida</taxon>
        <taxon>Rhabditina</taxon>
        <taxon>Rhabditomorpha</taxon>
        <taxon>Strongyloidea</taxon>
        <taxon>Heligmosomidae</taxon>
        <taxon>Heligmosomoides</taxon>
    </lineage>
</organism>
<evidence type="ECO:0000256" key="1">
    <source>
        <dbReference type="SAM" id="MobiDB-lite"/>
    </source>
</evidence>
<feature type="compositionally biased region" description="Acidic residues" evidence="1">
    <location>
        <begin position="589"/>
        <end position="600"/>
    </location>
</feature>
<feature type="compositionally biased region" description="Basic and acidic residues" evidence="1">
    <location>
        <begin position="643"/>
        <end position="653"/>
    </location>
</feature>
<feature type="compositionally biased region" description="Basic and acidic residues" evidence="1">
    <location>
        <begin position="758"/>
        <end position="777"/>
    </location>
</feature>
<dbReference type="WBParaSite" id="HPBE_0001379701-mRNA-1">
    <property type="protein sequence ID" value="HPBE_0001379701-mRNA-1"/>
    <property type="gene ID" value="HPBE_0001379701"/>
</dbReference>
<gene>
    <name evidence="2" type="ORF">HPBE_LOCUS13798</name>
</gene>
<feature type="compositionally biased region" description="Low complexity" evidence="1">
    <location>
        <begin position="347"/>
        <end position="363"/>
    </location>
</feature>
<feature type="compositionally biased region" description="Basic and acidic residues" evidence="1">
    <location>
        <begin position="1025"/>
        <end position="1034"/>
    </location>
</feature>
<dbReference type="AlphaFoldDB" id="A0A183FYQ3"/>
<feature type="compositionally biased region" description="Basic and acidic residues" evidence="1">
    <location>
        <begin position="423"/>
        <end position="488"/>
    </location>
</feature>
<feature type="compositionally biased region" description="Polar residues" evidence="1">
    <location>
        <begin position="713"/>
        <end position="728"/>
    </location>
</feature>
<feature type="compositionally biased region" description="Basic and acidic residues" evidence="1">
    <location>
        <begin position="498"/>
        <end position="507"/>
    </location>
</feature>
<proteinExistence type="predicted"/>
<feature type="compositionally biased region" description="Basic and acidic residues" evidence="1">
    <location>
        <begin position="611"/>
        <end position="627"/>
    </location>
</feature>
<evidence type="ECO:0000313" key="4">
    <source>
        <dbReference type="WBParaSite" id="HPBE_0001379701-mRNA-1"/>
    </source>
</evidence>
<dbReference type="EMBL" id="UZAH01028075">
    <property type="protein sequence ID" value="VDO97459.1"/>
    <property type="molecule type" value="Genomic_DNA"/>
</dbReference>
<feature type="compositionally biased region" description="Basic and acidic residues" evidence="1">
    <location>
        <begin position="292"/>
        <end position="336"/>
    </location>
</feature>
<feature type="compositionally biased region" description="Basic and acidic residues" evidence="1">
    <location>
        <begin position="34"/>
        <end position="64"/>
    </location>
</feature>